<organism evidence="6">
    <name type="scientific">Aegilops tauschii</name>
    <name type="common">Tausch's goatgrass</name>
    <name type="synonym">Aegilops squarrosa</name>
    <dbReference type="NCBI Taxonomy" id="37682"/>
    <lineage>
        <taxon>Eukaryota</taxon>
        <taxon>Viridiplantae</taxon>
        <taxon>Streptophyta</taxon>
        <taxon>Embryophyta</taxon>
        <taxon>Tracheophyta</taxon>
        <taxon>Spermatophyta</taxon>
        <taxon>Magnoliopsida</taxon>
        <taxon>Liliopsida</taxon>
        <taxon>Poales</taxon>
        <taxon>Poaceae</taxon>
        <taxon>BOP clade</taxon>
        <taxon>Pooideae</taxon>
        <taxon>Triticodae</taxon>
        <taxon>Triticeae</taxon>
        <taxon>Triticinae</taxon>
        <taxon>Aegilops</taxon>
    </lineage>
</organism>
<evidence type="ECO:0000256" key="4">
    <source>
        <dbReference type="ARBA" id="ARBA00022734"/>
    </source>
</evidence>
<dbReference type="SUPFAM" id="SSF49899">
    <property type="entry name" value="Concanavalin A-like lectins/glucanases"/>
    <property type="match status" value="1"/>
</dbReference>
<sequence>MSAHLLMLFLLFIIPMFKCTYAFGDFGEHGFNYDTGIPVRMFQLNGVASVTSGALMLTNNDPQKSGQAFSRRPFGSITSFSTTFVFLIMPPESNHRVSAHGLAFALSSTMDFVFDALPGPYLGLTNMESNGNGTNQLFAVELDTIKNPQFADIDDNHIRIDVNDMESIDSHTAGYYTSNGMFSPLKLASGKPMQVWVDYDGISHNINVSLAPYLELKPQRPLLLSSVNLTSVLANNSFYAGFSSSTGLLKSRHYIIGWSFNTTGKAHPLNYTSLSQIIEEVRQKTQNRSRITRAIFVPVVKELDYTDKLSIFKTNLPLSFQSLQTIKHQNLNPMSDG</sequence>
<dbReference type="FunFam" id="2.60.120.200:FF:000112">
    <property type="entry name" value="L-type lectin-domain containing receptor kinase V.9"/>
    <property type="match status" value="1"/>
</dbReference>
<dbReference type="AlphaFoldDB" id="M8C4Q8"/>
<dbReference type="InterPro" id="IPR050258">
    <property type="entry name" value="Leguminous_Lectin"/>
</dbReference>
<dbReference type="GO" id="GO:0005886">
    <property type="term" value="C:plasma membrane"/>
    <property type="evidence" value="ECO:0007669"/>
    <property type="project" value="UniProtKB-SubCell"/>
</dbReference>
<dbReference type="Pfam" id="PF00139">
    <property type="entry name" value="Lectin_legB"/>
    <property type="match status" value="1"/>
</dbReference>
<evidence type="ECO:0000313" key="6">
    <source>
        <dbReference type="EnsemblPlants" id="EMT22027"/>
    </source>
</evidence>
<protein>
    <submittedName>
        <fullName evidence="6">Lectin-domain containing receptor kinase A4.2</fullName>
    </submittedName>
</protein>
<evidence type="ECO:0000259" key="5">
    <source>
        <dbReference type="Pfam" id="PF00139"/>
    </source>
</evidence>
<feature type="domain" description="Legume lectin" evidence="5">
    <location>
        <begin position="41"/>
        <end position="272"/>
    </location>
</feature>
<dbReference type="CDD" id="cd06899">
    <property type="entry name" value="lectin_legume_LecRK_Arcelin_ConA"/>
    <property type="match status" value="1"/>
</dbReference>
<reference evidence="6" key="1">
    <citation type="submission" date="2015-06" db="UniProtKB">
        <authorList>
            <consortium name="EnsemblPlants"/>
        </authorList>
    </citation>
    <scope>IDENTIFICATION</scope>
</reference>
<dbReference type="PANTHER" id="PTHR32401">
    <property type="entry name" value="CONCANAVALIN A-LIKE LECTIN FAMILY PROTEIN"/>
    <property type="match status" value="1"/>
</dbReference>
<keyword evidence="3" id="KW-1003">Cell membrane</keyword>
<dbReference type="PANTHER" id="PTHR32401:SF50">
    <property type="entry name" value="OS07G0133000 PROTEIN"/>
    <property type="match status" value="1"/>
</dbReference>
<evidence type="ECO:0000256" key="2">
    <source>
        <dbReference type="ARBA" id="ARBA00007606"/>
    </source>
</evidence>
<evidence type="ECO:0000256" key="1">
    <source>
        <dbReference type="ARBA" id="ARBA00004251"/>
    </source>
</evidence>
<name>M8C4Q8_AEGTA</name>
<dbReference type="Gene3D" id="2.60.120.200">
    <property type="match status" value="1"/>
</dbReference>
<proteinExistence type="inferred from homology"/>
<accession>M8C4Q8</accession>
<evidence type="ECO:0000256" key="3">
    <source>
        <dbReference type="ARBA" id="ARBA00022475"/>
    </source>
</evidence>
<dbReference type="GO" id="GO:0030246">
    <property type="term" value="F:carbohydrate binding"/>
    <property type="evidence" value="ECO:0007669"/>
    <property type="project" value="UniProtKB-KW"/>
</dbReference>
<comment type="subcellular location">
    <subcellularLocation>
        <location evidence="1">Cell membrane</location>
        <topology evidence="1">Single-pass type I membrane protein</topology>
    </subcellularLocation>
</comment>
<keyword evidence="3" id="KW-0472">Membrane</keyword>
<comment type="similarity">
    <text evidence="2">Belongs to the leguminous lectin family.</text>
</comment>
<dbReference type="EnsemblPlants" id="EMT22027">
    <property type="protein sequence ID" value="EMT22027"/>
    <property type="gene ID" value="F775_33121"/>
</dbReference>
<keyword evidence="4" id="KW-0430">Lectin</keyword>
<dbReference type="InterPro" id="IPR001220">
    <property type="entry name" value="Legume_lectin_dom"/>
</dbReference>
<dbReference type="OMA" id="TFMISPT"/>
<dbReference type="InterPro" id="IPR013320">
    <property type="entry name" value="ConA-like_dom_sf"/>
</dbReference>